<comment type="subunit">
    <text evidence="2">Homotetramer.</text>
</comment>
<dbReference type="GO" id="GO:0006260">
    <property type="term" value="P:DNA replication"/>
    <property type="evidence" value="ECO:0007669"/>
    <property type="project" value="InterPro"/>
</dbReference>
<keyword evidence="1 2" id="KW-0238">DNA-binding</keyword>
<accession>A0A0A1ZRL7</accession>
<dbReference type="OrthoDB" id="9809878at2"/>
<dbReference type="SUPFAM" id="SSF50249">
    <property type="entry name" value="Nucleic acid-binding proteins"/>
    <property type="match status" value="1"/>
</dbReference>
<feature type="region of interest" description="Disordered" evidence="4">
    <location>
        <begin position="102"/>
        <end position="121"/>
    </location>
</feature>
<organism evidence="5 6">
    <name type="scientific">Prochlorococcus marinus str. MIT 9116</name>
    <dbReference type="NCBI Taxonomy" id="167544"/>
    <lineage>
        <taxon>Bacteria</taxon>
        <taxon>Bacillati</taxon>
        <taxon>Cyanobacteriota</taxon>
        <taxon>Cyanophyceae</taxon>
        <taxon>Synechococcales</taxon>
        <taxon>Prochlorococcaceae</taxon>
        <taxon>Prochlorococcus</taxon>
    </lineage>
</organism>
<dbReference type="PANTHER" id="PTHR10302:SF0">
    <property type="entry name" value="SINGLE-STRANDED DNA-BINDING PROTEIN, MITOCHONDRIAL"/>
    <property type="match status" value="1"/>
</dbReference>
<dbReference type="InterPro" id="IPR011344">
    <property type="entry name" value="ssDNA-bd"/>
</dbReference>
<dbReference type="PROSITE" id="PS50935">
    <property type="entry name" value="SSB"/>
    <property type="match status" value="1"/>
</dbReference>
<name>A0A0A1ZRL7_PROMR</name>
<comment type="caution">
    <text evidence="5">The sequence shown here is derived from an EMBL/GenBank/DDBJ whole genome shotgun (WGS) entry which is preliminary data.</text>
</comment>
<evidence type="ECO:0000313" key="5">
    <source>
        <dbReference type="EMBL" id="KGF92242.1"/>
    </source>
</evidence>
<reference evidence="6" key="1">
    <citation type="journal article" date="2014" name="Sci. Data">
        <title>Genomes of diverse isolates of the marine cyanobacterium Prochlorococcus.</title>
        <authorList>
            <person name="Biller S."/>
            <person name="Berube P."/>
            <person name="Thompson J."/>
            <person name="Kelly L."/>
            <person name="Roggensack S."/>
            <person name="Awad L."/>
            <person name="Roache-Johnson K."/>
            <person name="Ding H."/>
            <person name="Giovannoni S.J."/>
            <person name="Moore L.R."/>
            <person name="Chisholm S.W."/>
        </authorList>
    </citation>
    <scope>NUCLEOTIDE SEQUENCE [LARGE SCALE GENOMIC DNA]</scope>
</reference>
<dbReference type="CDD" id="cd04496">
    <property type="entry name" value="SSB_OBF"/>
    <property type="match status" value="1"/>
</dbReference>
<dbReference type="InterPro" id="IPR012340">
    <property type="entry name" value="NA-bd_OB-fold"/>
</dbReference>
<dbReference type="GO" id="GO:0003697">
    <property type="term" value="F:single-stranded DNA binding"/>
    <property type="evidence" value="ECO:0007669"/>
    <property type="project" value="UniProtKB-UniRule"/>
</dbReference>
<evidence type="ECO:0000256" key="1">
    <source>
        <dbReference type="ARBA" id="ARBA00023125"/>
    </source>
</evidence>
<proteinExistence type="inferred from homology"/>
<dbReference type="EMBL" id="JNAJ01000010">
    <property type="protein sequence ID" value="KGF92242.1"/>
    <property type="molecule type" value="Genomic_DNA"/>
</dbReference>
<dbReference type="HAMAP" id="MF_00984">
    <property type="entry name" value="SSB"/>
    <property type="match status" value="1"/>
</dbReference>
<dbReference type="NCBIfam" id="TIGR00621">
    <property type="entry name" value="ssb"/>
    <property type="match status" value="1"/>
</dbReference>
<dbReference type="Pfam" id="PF00436">
    <property type="entry name" value="SSB"/>
    <property type="match status" value="1"/>
</dbReference>
<dbReference type="PANTHER" id="PTHR10302">
    <property type="entry name" value="SINGLE-STRANDED DNA-BINDING PROTEIN"/>
    <property type="match status" value="1"/>
</dbReference>
<dbReference type="Gene3D" id="2.40.50.140">
    <property type="entry name" value="Nucleic acid-binding proteins"/>
    <property type="match status" value="1"/>
</dbReference>
<evidence type="ECO:0000256" key="3">
    <source>
        <dbReference type="PIRNR" id="PIRNR002070"/>
    </source>
</evidence>
<gene>
    <name evidence="5" type="ORF">EU93_0787</name>
</gene>
<sequence>MTINSVSLVGRAGADPEIKNFDSGAMVTKFAIAVNRRKDEMPDWFNLEIWGNQAQVAVDYVKKGSLVGIVGRLNIESWSDRNTNETRFRPVVRVDKLHLLGSKRDSNNSSSYNNNSGEIPF</sequence>
<dbReference type="RefSeq" id="WP_032513598.1">
    <property type="nucleotide sequence ID" value="NZ_JNAJ01000010.1"/>
</dbReference>
<dbReference type="GO" id="GO:0009295">
    <property type="term" value="C:nucleoid"/>
    <property type="evidence" value="ECO:0007669"/>
    <property type="project" value="TreeGrafter"/>
</dbReference>
<dbReference type="InterPro" id="IPR000424">
    <property type="entry name" value="Primosome_PriB/ssb"/>
</dbReference>
<comment type="caution">
    <text evidence="2">Lacks conserved residue(s) required for the propagation of feature annotation.</text>
</comment>
<dbReference type="PIRSF" id="PIRSF002070">
    <property type="entry name" value="SSB"/>
    <property type="match status" value="1"/>
</dbReference>
<protein>
    <recommendedName>
        <fullName evidence="2 3">Single-stranded DNA-binding protein</fullName>
        <shortName evidence="2">SSB</shortName>
    </recommendedName>
</protein>
<feature type="compositionally biased region" description="Low complexity" evidence="4">
    <location>
        <begin position="107"/>
        <end position="121"/>
    </location>
</feature>
<dbReference type="NCBIfam" id="NF005674">
    <property type="entry name" value="PRK07459.1"/>
    <property type="match status" value="1"/>
</dbReference>
<dbReference type="Proteomes" id="UP000030491">
    <property type="component" value="Unassembled WGS sequence"/>
</dbReference>
<evidence type="ECO:0000313" key="6">
    <source>
        <dbReference type="Proteomes" id="UP000030491"/>
    </source>
</evidence>
<dbReference type="AlphaFoldDB" id="A0A0A1ZRL7"/>
<evidence type="ECO:0000256" key="2">
    <source>
        <dbReference type="HAMAP-Rule" id="MF_00984"/>
    </source>
</evidence>
<evidence type="ECO:0000256" key="4">
    <source>
        <dbReference type="SAM" id="MobiDB-lite"/>
    </source>
</evidence>